<reference evidence="2 3" key="1">
    <citation type="submission" date="2021-04" db="EMBL/GenBank/DDBJ databases">
        <title>novel species isolated from subtropical streams in China.</title>
        <authorList>
            <person name="Lu H."/>
        </authorList>
    </citation>
    <scope>NUCLEOTIDE SEQUENCE [LARGE SCALE GENOMIC DNA]</scope>
    <source>
        <strain evidence="2 3">BYS107W</strain>
    </source>
</reference>
<dbReference type="Proteomes" id="UP000680158">
    <property type="component" value="Unassembled WGS sequence"/>
</dbReference>
<name>A0A941DDB3_9BURK</name>
<evidence type="ECO:0000313" key="3">
    <source>
        <dbReference type="Proteomes" id="UP000680158"/>
    </source>
</evidence>
<evidence type="ECO:0000256" key="1">
    <source>
        <dbReference type="SAM" id="SignalP"/>
    </source>
</evidence>
<dbReference type="EMBL" id="JAGSPM010000002">
    <property type="protein sequence ID" value="MBR7746021.1"/>
    <property type="molecule type" value="Genomic_DNA"/>
</dbReference>
<gene>
    <name evidence="2" type="ORF">KDM92_05465</name>
</gene>
<feature type="signal peptide" evidence="1">
    <location>
        <begin position="1"/>
        <end position="26"/>
    </location>
</feature>
<proteinExistence type="predicted"/>
<keyword evidence="3" id="KW-1185">Reference proteome</keyword>
<evidence type="ECO:0000313" key="2">
    <source>
        <dbReference type="EMBL" id="MBR7746021.1"/>
    </source>
</evidence>
<sequence length="159" mass="18043">MKKTFTGARFMVFACVFIEVPALAMAASGSLCSTDEEVLFFCEAKRKTIEICASRDVSAATGYMQYRVGINKKLEFVYPLERVPPVGKFRFNLLARAAQLTFQNDEFTYTITEPLAGKTEIWVSQANAGFTRVVECRNFTDSLTLTTIQNRFKRLDIYQ</sequence>
<accession>A0A941DDB3</accession>
<dbReference type="AlphaFoldDB" id="A0A941DDB3"/>
<comment type="caution">
    <text evidence="2">The sequence shown here is derived from an EMBL/GenBank/DDBJ whole genome shotgun (WGS) entry which is preliminary data.</text>
</comment>
<dbReference type="RefSeq" id="WP_212683369.1">
    <property type="nucleotide sequence ID" value="NZ_JAGSPM010000002.1"/>
</dbReference>
<organism evidence="2 3">
    <name type="scientific">Undibacterium baiyunense</name>
    <dbReference type="NCBI Taxonomy" id="2828731"/>
    <lineage>
        <taxon>Bacteria</taxon>
        <taxon>Pseudomonadati</taxon>
        <taxon>Pseudomonadota</taxon>
        <taxon>Betaproteobacteria</taxon>
        <taxon>Burkholderiales</taxon>
        <taxon>Oxalobacteraceae</taxon>
        <taxon>Undibacterium</taxon>
    </lineage>
</organism>
<protein>
    <submittedName>
        <fullName evidence="2">Uncharacterized protein</fullName>
    </submittedName>
</protein>
<keyword evidence="1" id="KW-0732">Signal</keyword>
<feature type="chain" id="PRO_5037314583" evidence="1">
    <location>
        <begin position="27"/>
        <end position="159"/>
    </location>
</feature>